<proteinExistence type="predicted"/>
<protein>
    <submittedName>
        <fullName evidence="1">Uncharacterized protein</fullName>
    </submittedName>
</protein>
<evidence type="ECO:0000313" key="1">
    <source>
        <dbReference type="EMBL" id="RZC80303.1"/>
    </source>
</evidence>
<name>A0A4Y7L423_PAPSO</name>
<evidence type="ECO:0000313" key="2">
    <source>
        <dbReference type="Proteomes" id="UP000316621"/>
    </source>
</evidence>
<dbReference type="EMBL" id="CM010724">
    <property type="protein sequence ID" value="RZC80303.1"/>
    <property type="molecule type" value="Genomic_DNA"/>
</dbReference>
<dbReference type="Proteomes" id="UP000316621">
    <property type="component" value="Chromosome 10"/>
</dbReference>
<organism evidence="1 2">
    <name type="scientific">Papaver somniferum</name>
    <name type="common">Opium poppy</name>
    <dbReference type="NCBI Taxonomy" id="3469"/>
    <lineage>
        <taxon>Eukaryota</taxon>
        <taxon>Viridiplantae</taxon>
        <taxon>Streptophyta</taxon>
        <taxon>Embryophyta</taxon>
        <taxon>Tracheophyta</taxon>
        <taxon>Spermatophyta</taxon>
        <taxon>Magnoliopsida</taxon>
        <taxon>Ranunculales</taxon>
        <taxon>Papaveraceae</taxon>
        <taxon>Papaveroideae</taxon>
        <taxon>Papaver</taxon>
    </lineage>
</organism>
<dbReference type="Gramene" id="RZC80303">
    <property type="protein sequence ID" value="RZC80303"/>
    <property type="gene ID" value="C5167_042879"/>
</dbReference>
<dbReference type="AlphaFoldDB" id="A0A4Y7L423"/>
<sequence length="82" mass="9229">MGHWIELAASEKSLWRCCCHEERELNLVLVAVDFDVAPVVLEGRNLLLPKAEKQSLKIKHMAYDRIGSAICDCATLKGILKH</sequence>
<accession>A0A4Y7L423</accession>
<gene>
    <name evidence="1" type="ORF">C5167_042879</name>
</gene>
<reference evidence="1 2" key="1">
    <citation type="journal article" date="2018" name="Science">
        <title>The opium poppy genome and morphinan production.</title>
        <authorList>
            <person name="Guo L."/>
            <person name="Winzer T."/>
            <person name="Yang X."/>
            <person name="Li Y."/>
            <person name="Ning Z."/>
            <person name="He Z."/>
            <person name="Teodor R."/>
            <person name="Lu Y."/>
            <person name="Bowser T.A."/>
            <person name="Graham I.A."/>
            <person name="Ye K."/>
        </authorList>
    </citation>
    <scope>NUCLEOTIDE SEQUENCE [LARGE SCALE GENOMIC DNA]</scope>
    <source>
        <strain evidence="2">cv. HN1</strain>
        <tissue evidence="1">Leaves</tissue>
    </source>
</reference>
<keyword evidence="2" id="KW-1185">Reference proteome</keyword>